<evidence type="ECO:0000313" key="6">
    <source>
        <dbReference type="Proteomes" id="UP000794436"/>
    </source>
</evidence>
<comment type="similarity">
    <text evidence="2">Belongs to the MYBBP1A family.</text>
</comment>
<evidence type="ECO:0008006" key="7">
    <source>
        <dbReference type="Google" id="ProtNLM"/>
    </source>
</evidence>
<dbReference type="OrthoDB" id="342531at2759"/>
<sequence length="1096" mass="121125">MGKKLKQEAPAMDRNDFLKLFWTLAESDVAARTTAAAQLIAQLQHLQQQKDSTPFDDDVQYTLKRLVRGLASSRDAARQGFSAALSALLAAFPEAISLQSTLDVLLEAMEVHANMKGMEQREHMFGRLFGLLALHRSGRLTQDEDAQKITVAIVKELLEMSKWKKWLRESCVEGVLTVLSSVSPKLFVKELVSECSALLTGDVSAFNAEQVALAVGIQHYIQEHKLKELSDAKYPALHLVRRKHIHSLAEPLKLSTSCYPRVHSAWFGIFGHLVSREAIDAELFQEAWNVLVENALLAPATATHERKGLALKLFELVLPSLPSAVLRAILTPHFVKCLLNNTSSKKTILQEAARHCLKVFATQQPAEFFHFFQREFIKPMPSLVEIHGDDDEEQKKELRKTIKSGGFDAIIAIEEERERVAAVGRKTASVRLWALDHLLTELTELVQKPEQRELSEQVLRFVVFHAFFVAGEAAATPTKKKTKKASSKNKESKDALDASLRQPEPALSSNVRGVVVKRLFSLVSAQLSSETTGALHTTFTIAQDLLASGDALRVPLSSEDQTLLSSVQGHVASLSSEKSTTEEAFALLFMSCGLQLLDADQRSEALSVVADLEKCFSDLQTEQQKKKKSKKSKDEDKVDAVAVLTDLLLSLLSQDSSAMREIVTHVFKLVIPLLNATSIQSLVAVVAPEETEDGEKAAENEEEDEDEDEAMEEEEEEEEVVLSSVSDIADALRSDSALAELHREDQTLSAIAGQVKDRAAAKKNAKKQRTQVLHFKLRVLELLAVYATKCATQPLVLQLVTPLFQGLLGISNADVEQRVLKERLQSVLLHKLVKSKEVPSLVSEKDAAAQALTSLQTIVERLKTVKASVDKDLVNKVGTGVVVYLLRVLGPVESLADSLRTVVRDAAVDTFTKKHSKFPRGVFDELVTRFPRLSVQLVLPALGAIAAADEAKKKDTPSPVDEFSRAEVFRLLSLTLKPKHVAEASEQKVFTQWKTPLRTALLGLLGQKDDKQEGLKAKRLKVYLSFALQLVKTWREVAPKETKPLSELVSVVETLETSSPVIKQLIKQVASAASSTDNAKPTQTPKKKRKRSNADE</sequence>
<evidence type="ECO:0000256" key="2">
    <source>
        <dbReference type="ARBA" id="ARBA00006809"/>
    </source>
</evidence>
<gene>
    <name evidence="5" type="ORF">Poli38472_001516</name>
</gene>
<protein>
    <recommendedName>
        <fullName evidence="7">DNA polymerase V</fullName>
    </recommendedName>
</protein>
<keyword evidence="3" id="KW-0539">Nucleus</keyword>
<evidence type="ECO:0000256" key="4">
    <source>
        <dbReference type="SAM" id="MobiDB-lite"/>
    </source>
</evidence>
<dbReference type="InterPro" id="IPR007015">
    <property type="entry name" value="DNA_pol_V/MYBBP1A"/>
</dbReference>
<feature type="compositionally biased region" description="Acidic residues" evidence="4">
    <location>
        <begin position="700"/>
        <end position="720"/>
    </location>
</feature>
<comment type="caution">
    <text evidence="5">The sequence shown here is derived from an EMBL/GenBank/DDBJ whole genome shotgun (WGS) entry which is preliminary data.</text>
</comment>
<evidence type="ECO:0000256" key="1">
    <source>
        <dbReference type="ARBA" id="ARBA00004123"/>
    </source>
</evidence>
<proteinExistence type="inferred from homology"/>
<dbReference type="PANTHER" id="PTHR13213">
    <property type="entry name" value="MYB-BINDING PROTEIN 1A FAMILY MEMBER"/>
    <property type="match status" value="1"/>
</dbReference>
<feature type="compositionally biased region" description="Basic residues" evidence="4">
    <location>
        <begin position="1085"/>
        <end position="1096"/>
    </location>
</feature>
<comment type="subcellular location">
    <subcellularLocation>
        <location evidence="1">Nucleus</location>
    </subcellularLocation>
</comment>
<dbReference type="SUPFAM" id="SSF48371">
    <property type="entry name" value="ARM repeat"/>
    <property type="match status" value="1"/>
</dbReference>
<dbReference type="Proteomes" id="UP000794436">
    <property type="component" value="Unassembled WGS sequence"/>
</dbReference>
<dbReference type="Pfam" id="PF04931">
    <property type="entry name" value="DNA_pol_phi"/>
    <property type="match status" value="2"/>
</dbReference>
<keyword evidence="6" id="KW-1185">Reference proteome</keyword>
<accession>A0A8K1FMH1</accession>
<feature type="region of interest" description="Disordered" evidence="4">
    <location>
        <begin position="478"/>
        <end position="504"/>
    </location>
</feature>
<reference evidence="5" key="1">
    <citation type="submission" date="2019-03" db="EMBL/GenBank/DDBJ databases">
        <title>Long read genome sequence of the mycoparasitic Pythium oligandrum ATCC 38472 isolated from sugarbeet rhizosphere.</title>
        <authorList>
            <person name="Gaulin E."/>
        </authorList>
    </citation>
    <scope>NUCLEOTIDE SEQUENCE</scope>
    <source>
        <strain evidence="5">ATCC 38472_TT</strain>
    </source>
</reference>
<name>A0A8K1FMH1_PYTOL</name>
<feature type="compositionally biased region" description="Basic residues" evidence="4">
    <location>
        <begin position="478"/>
        <end position="487"/>
    </location>
</feature>
<evidence type="ECO:0000256" key="3">
    <source>
        <dbReference type="ARBA" id="ARBA00023242"/>
    </source>
</evidence>
<dbReference type="AlphaFoldDB" id="A0A8K1FMH1"/>
<dbReference type="EMBL" id="SPLM01000001">
    <property type="protein sequence ID" value="TMW69360.1"/>
    <property type="molecule type" value="Genomic_DNA"/>
</dbReference>
<feature type="region of interest" description="Disordered" evidence="4">
    <location>
        <begin position="688"/>
        <end position="720"/>
    </location>
</feature>
<evidence type="ECO:0000313" key="5">
    <source>
        <dbReference type="EMBL" id="TMW69360.1"/>
    </source>
</evidence>
<dbReference type="InterPro" id="IPR016024">
    <property type="entry name" value="ARM-type_fold"/>
</dbReference>
<organism evidence="5 6">
    <name type="scientific">Pythium oligandrum</name>
    <name type="common">Mycoparasitic fungus</name>
    <dbReference type="NCBI Taxonomy" id="41045"/>
    <lineage>
        <taxon>Eukaryota</taxon>
        <taxon>Sar</taxon>
        <taxon>Stramenopiles</taxon>
        <taxon>Oomycota</taxon>
        <taxon>Peronosporomycetes</taxon>
        <taxon>Pythiales</taxon>
        <taxon>Pythiaceae</taxon>
        <taxon>Pythium</taxon>
    </lineage>
</organism>
<dbReference type="GO" id="GO:0003677">
    <property type="term" value="F:DNA binding"/>
    <property type="evidence" value="ECO:0007669"/>
    <property type="project" value="InterPro"/>
</dbReference>
<feature type="region of interest" description="Disordered" evidence="4">
    <location>
        <begin position="1070"/>
        <end position="1096"/>
    </location>
</feature>
<dbReference type="PANTHER" id="PTHR13213:SF2">
    <property type="entry name" value="MYB-BINDING PROTEIN 1A"/>
    <property type="match status" value="1"/>
</dbReference>
<dbReference type="GO" id="GO:0005730">
    <property type="term" value="C:nucleolus"/>
    <property type="evidence" value="ECO:0007669"/>
    <property type="project" value="InterPro"/>
</dbReference>
<dbReference type="GO" id="GO:0006355">
    <property type="term" value="P:regulation of DNA-templated transcription"/>
    <property type="evidence" value="ECO:0007669"/>
    <property type="project" value="InterPro"/>
</dbReference>